<evidence type="ECO:0000313" key="3">
    <source>
        <dbReference type="Proteomes" id="UP000268014"/>
    </source>
</evidence>
<gene>
    <name evidence="2" type="ORF">HPLM_LOCUS20828</name>
</gene>
<keyword evidence="1" id="KW-0472">Membrane</keyword>
<proteinExistence type="predicted"/>
<feature type="transmembrane region" description="Helical" evidence="1">
    <location>
        <begin position="12"/>
        <end position="36"/>
    </location>
</feature>
<reference evidence="2 3" key="1">
    <citation type="submission" date="2018-11" db="EMBL/GenBank/DDBJ databases">
        <authorList>
            <consortium name="Pathogen Informatics"/>
        </authorList>
    </citation>
    <scope>NUCLEOTIDE SEQUENCE [LARGE SCALE GENOMIC DNA]</scope>
    <source>
        <strain evidence="2 3">MHpl1</strain>
    </source>
</reference>
<protein>
    <submittedName>
        <fullName evidence="2">Uncharacterized protein</fullName>
    </submittedName>
</protein>
<dbReference type="AlphaFoldDB" id="A0A3P7YE33"/>
<feature type="transmembrane region" description="Helical" evidence="1">
    <location>
        <begin position="48"/>
        <end position="68"/>
    </location>
</feature>
<keyword evidence="1" id="KW-0812">Transmembrane</keyword>
<accession>A0A3P7YE33</accession>
<keyword evidence="1" id="KW-1133">Transmembrane helix</keyword>
<dbReference type="Proteomes" id="UP000268014">
    <property type="component" value="Unassembled WGS sequence"/>
</dbReference>
<evidence type="ECO:0000313" key="2">
    <source>
        <dbReference type="EMBL" id="VDO86220.1"/>
    </source>
</evidence>
<keyword evidence="3" id="KW-1185">Reference proteome</keyword>
<evidence type="ECO:0000256" key="1">
    <source>
        <dbReference type="SAM" id="Phobius"/>
    </source>
</evidence>
<sequence>MYTYSLRGGRFCWLSFRLFFNDFCSYFSCGVTDFYFFYFFKTLYQHSIVFPFFFRSFNCLFVVIPSFASRYRLLFRKSTDHSYEL</sequence>
<organism evidence="2 3">
    <name type="scientific">Haemonchus placei</name>
    <name type="common">Barber's pole worm</name>
    <dbReference type="NCBI Taxonomy" id="6290"/>
    <lineage>
        <taxon>Eukaryota</taxon>
        <taxon>Metazoa</taxon>
        <taxon>Ecdysozoa</taxon>
        <taxon>Nematoda</taxon>
        <taxon>Chromadorea</taxon>
        <taxon>Rhabditida</taxon>
        <taxon>Rhabditina</taxon>
        <taxon>Rhabditomorpha</taxon>
        <taxon>Strongyloidea</taxon>
        <taxon>Trichostrongylidae</taxon>
        <taxon>Haemonchus</taxon>
    </lineage>
</organism>
<name>A0A3P7YE33_HAEPC</name>
<dbReference type="EMBL" id="UZAF01022624">
    <property type="protein sequence ID" value="VDO86220.1"/>
    <property type="molecule type" value="Genomic_DNA"/>
</dbReference>